<dbReference type="AlphaFoldDB" id="A0A3R6G055"/>
<organism evidence="4 5">
    <name type="scientific">Roseburia intestinalis</name>
    <dbReference type="NCBI Taxonomy" id="166486"/>
    <lineage>
        <taxon>Bacteria</taxon>
        <taxon>Bacillati</taxon>
        <taxon>Bacillota</taxon>
        <taxon>Clostridia</taxon>
        <taxon>Lachnospirales</taxon>
        <taxon>Lachnospiraceae</taxon>
        <taxon>Roseburia</taxon>
    </lineage>
</organism>
<dbReference type="EMBL" id="QRID01000006">
    <property type="protein sequence ID" value="RHG28967.1"/>
    <property type="molecule type" value="Genomic_DNA"/>
</dbReference>
<dbReference type="SUPFAM" id="SSF56796">
    <property type="entry name" value="Dehydroquinate synthase-like"/>
    <property type="match status" value="1"/>
</dbReference>
<dbReference type="InterPro" id="IPR001670">
    <property type="entry name" value="ADH_Fe/GldA"/>
</dbReference>
<evidence type="ECO:0000313" key="4">
    <source>
        <dbReference type="EMBL" id="RHG28967.1"/>
    </source>
</evidence>
<proteinExistence type="predicted"/>
<dbReference type="CDD" id="cd08185">
    <property type="entry name" value="Fe-ADH-like"/>
    <property type="match status" value="1"/>
</dbReference>
<name>A0A3R6G055_9FIRM</name>
<dbReference type="InterPro" id="IPR039697">
    <property type="entry name" value="Alcohol_dehydrogenase_Fe"/>
</dbReference>
<dbReference type="PANTHER" id="PTHR11496:SF104">
    <property type="entry name" value="3-DEOXY-ALPHA-D-MANNO-OCTULOSONATE 8-OXIDASE"/>
    <property type="match status" value="1"/>
</dbReference>
<dbReference type="GO" id="GO:0004022">
    <property type="term" value="F:alcohol dehydrogenase (NAD+) activity"/>
    <property type="evidence" value="ECO:0007669"/>
    <property type="project" value="TreeGrafter"/>
</dbReference>
<sequence length="396" mass="43171">MSFNFSVPTNALFGAGKLGELHTQINTPMVAVHGSKALVVISNGKSTRTNGYLDRLENELKQSNVEYVIFDKVGSNPTKPVVEEGGRFAKENGCDFIVALGGGSVMDASKAIGIMATNESDDLWDYVMFGTGKKQWPPMPSLPIVAITTTAGTGSETDGGGVITNPETQEKTGVFGTGTMPVLAIVDPELMTSVPSAFKAYQGFDALFHSTEGYISANRNEFSKMVAAEAIKNVSRNLVTSIREPENIEAMSNVAFGSYLSGIQMTVGTCVSAHPLEHALSAYHEKLPHGAGLIMISKAFYSFFINKHVCDDRFIEMAKLMGMEDASKPEDFITMLVKLQEDCNVAELKMSDYRITPEEFPKMAENARATLGINFENDMYKLTNEDCVTIYQESYK</sequence>
<dbReference type="Pfam" id="PF00465">
    <property type="entry name" value="Fe-ADH"/>
    <property type="match status" value="1"/>
</dbReference>
<reference evidence="4 5" key="1">
    <citation type="submission" date="2018-08" db="EMBL/GenBank/DDBJ databases">
        <title>A genome reference for cultivated species of the human gut microbiota.</title>
        <authorList>
            <person name="Zou Y."/>
            <person name="Xue W."/>
            <person name="Luo G."/>
        </authorList>
    </citation>
    <scope>NUCLEOTIDE SEQUENCE [LARGE SCALE GENOMIC DNA]</scope>
    <source>
        <strain evidence="4 5">AM22-21LB</strain>
    </source>
</reference>
<evidence type="ECO:0000259" key="3">
    <source>
        <dbReference type="Pfam" id="PF25137"/>
    </source>
</evidence>
<dbReference type="FunFam" id="3.40.50.1970:FF:000003">
    <property type="entry name" value="Alcohol dehydrogenase, iron-containing"/>
    <property type="match status" value="1"/>
</dbReference>
<evidence type="ECO:0000256" key="1">
    <source>
        <dbReference type="ARBA" id="ARBA00023002"/>
    </source>
</evidence>
<accession>A0A3R6G055</accession>
<dbReference type="GO" id="GO:0046872">
    <property type="term" value="F:metal ion binding"/>
    <property type="evidence" value="ECO:0007669"/>
    <property type="project" value="InterPro"/>
</dbReference>
<protein>
    <submittedName>
        <fullName evidence="4">Iron-containing alcohol dehydrogenase</fullName>
    </submittedName>
</protein>
<comment type="caution">
    <text evidence="4">The sequence shown here is derived from an EMBL/GenBank/DDBJ whole genome shotgun (WGS) entry which is preliminary data.</text>
</comment>
<feature type="domain" description="Alcohol dehydrogenase iron-type/glycerol dehydrogenase GldA" evidence="2">
    <location>
        <begin position="8"/>
        <end position="188"/>
    </location>
</feature>
<dbReference type="InterPro" id="IPR056798">
    <property type="entry name" value="ADH_Fe_C"/>
</dbReference>
<dbReference type="Gene3D" id="1.20.1090.10">
    <property type="entry name" value="Dehydroquinate synthase-like - alpha domain"/>
    <property type="match status" value="1"/>
</dbReference>
<dbReference type="PANTHER" id="PTHR11496">
    <property type="entry name" value="ALCOHOL DEHYDROGENASE"/>
    <property type="match status" value="1"/>
</dbReference>
<feature type="domain" description="Fe-containing alcohol dehydrogenase-like C-terminal" evidence="3">
    <location>
        <begin position="200"/>
        <end position="395"/>
    </location>
</feature>
<dbReference type="Pfam" id="PF25137">
    <property type="entry name" value="ADH_Fe_C"/>
    <property type="match status" value="1"/>
</dbReference>
<evidence type="ECO:0000259" key="2">
    <source>
        <dbReference type="Pfam" id="PF00465"/>
    </source>
</evidence>
<gene>
    <name evidence="4" type="ORF">DW264_07640</name>
</gene>
<evidence type="ECO:0000313" key="5">
    <source>
        <dbReference type="Proteomes" id="UP000284051"/>
    </source>
</evidence>
<keyword evidence="1" id="KW-0560">Oxidoreductase</keyword>
<dbReference type="RefSeq" id="WP_118772280.1">
    <property type="nucleotide sequence ID" value="NZ_QRID01000006.1"/>
</dbReference>
<dbReference type="Gene3D" id="3.40.50.1970">
    <property type="match status" value="1"/>
</dbReference>
<dbReference type="Proteomes" id="UP000284051">
    <property type="component" value="Unassembled WGS sequence"/>
</dbReference>